<keyword evidence="3" id="KW-0547">Nucleotide-binding</keyword>
<protein>
    <submittedName>
        <fullName evidence="8">ABC transporter</fullName>
    </submittedName>
</protein>
<evidence type="ECO:0000259" key="7">
    <source>
        <dbReference type="PROSITE" id="PS50893"/>
    </source>
</evidence>
<proteinExistence type="inferred from homology"/>
<evidence type="ECO:0000256" key="2">
    <source>
        <dbReference type="ARBA" id="ARBA00022448"/>
    </source>
</evidence>
<evidence type="ECO:0000256" key="4">
    <source>
        <dbReference type="ARBA" id="ARBA00022840"/>
    </source>
</evidence>
<keyword evidence="5" id="KW-1278">Translocase</keyword>
<dbReference type="FunFam" id="3.40.50.300:FF:000134">
    <property type="entry name" value="Iron-enterobactin ABC transporter ATP-binding protein"/>
    <property type="match status" value="1"/>
</dbReference>
<dbReference type="InterPro" id="IPR017871">
    <property type="entry name" value="ABC_transporter-like_CS"/>
</dbReference>
<dbReference type="AlphaFoldDB" id="A0A317EC24"/>
<dbReference type="PANTHER" id="PTHR42794:SF1">
    <property type="entry name" value="HEMIN IMPORT ATP-BINDING PROTEIN HMUV"/>
    <property type="match status" value="1"/>
</dbReference>
<dbReference type="InterPro" id="IPR027417">
    <property type="entry name" value="P-loop_NTPase"/>
</dbReference>
<comment type="caution">
    <text evidence="8">The sequence shown here is derived from an EMBL/GenBank/DDBJ whole genome shotgun (WGS) entry which is preliminary data.</text>
</comment>
<dbReference type="PROSITE" id="PS00211">
    <property type="entry name" value="ABC_TRANSPORTER_1"/>
    <property type="match status" value="1"/>
</dbReference>
<dbReference type="GO" id="GO:0005524">
    <property type="term" value="F:ATP binding"/>
    <property type="evidence" value="ECO:0007669"/>
    <property type="project" value="UniProtKB-KW"/>
</dbReference>
<dbReference type="EMBL" id="QGLE01000003">
    <property type="protein sequence ID" value="PWR24607.1"/>
    <property type="molecule type" value="Genomic_DNA"/>
</dbReference>
<keyword evidence="4" id="KW-0067">ATP-binding</keyword>
<comment type="function">
    <text evidence="6">Part of the ABC transporter complex HmuTUV involved in hemin import. Responsible for energy coupling to the transport system.</text>
</comment>
<evidence type="ECO:0000256" key="1">
    <source>
        <dbReference type="ARBA" id="ARBA00005417"/>
    </source>
</evidence>
<evidence type="ECO:0000313" key="8">
    <source>
        <dbReference type="EMBL" id="PWR24607.1"/>
    </source>
</evidence>
<dbReference type="SUPFAM" id="SSF52540">
    <property type="entry name" value="P-loop containing nucleoside triphosphate hydrolases"/>
    <property type="match status" value="1"/>
</dbReference>
<evidence type="ECO:0000256" key="5">
    <source>
        <dbReference type="ARBA" id="ARBA00022967"/>
    </source>
</evidence>
<evidence type="ECO:0000313" key="9">
    <source>
        <dbReference type="Proteomes" id="UP000245461"/>
    </source>
</evidence>
<dbReference type="RefSeq" id="WP_109904204.1">
    <property type="nucleotide sequence ID" value="NZ_QGLE01000003.1"/>
</dbReference>
<keyword evidence="9" id="KW-1185">Reference proteome</keyword>
<feature type="domain" description="ABC transporter" evidence="7">
    <location>
        <begin position="1"/>
        <end position="238"/>
    </location>
</feature>
<dbReference type="InterPro" id="IPR003439">
    <property type="entry name" value="ABC_transporter-like_ATP-bd"/>
</dbReference>
<dbReference type="GO" id="GO:0016887">
    <property type="term" value="F:ATP hydrolysis activity"/>
    <property type="evidence" value="ECO:0007669"/>
    <property type="project" value="InterPro"/>
</dbReference>
<evidence type="ECO:0000256" key="3">
    <source>
        <dbReference type="ARBA" id="ARBA00022741"/>
    </source>
</evidence>
<dbReference type="Pfam" id="PF00005">
    <property type="entry name" value="ABC_tran"/>
    <property type="match status" value="1"/>
</dbReference>
<sequence length="259" mass="27405">MRIEATGLSCRVGDTLLLRDVGLAFGAGEMVGLIGPNGAGKTTLLRHLAGLAVPAAGTVTYDGQSLRALGRAKLARRLAYLAQDAEAQWPIRVDQLVRLGRLPHRRPLAGESAADLAAVARALAATDCERLAGRRLDTLSGGERMRALLARALAVEAEMLLADEPVAALDPYHQLHTMELLRDVAARGAGVVVVLHDLTLAARFCDRLVLLSGGRVMAAGAPRAVLSDDNLAAAYHIRALHGEAEGADFTLPWQRIDPA</sequence>
<comment type="similarity">
    <text evidence="1">Belongs to the ABC transporter superfamily.</text>
</comment>
<dbReference type="PANTHER" id="PTHR42794">
    <property type="entry name" value="HEMIN IMPORT ATP-BINDING PROTEIN HMUV"/>
    <property type="match status" value="1"/>
</dbReference>
<dbReference type="Proteomes" id="UP000245461">
    <property type="component" value="Unassembled WGS sequence"/>
</dbReference>
<organism evidence="8 9">
    <name type="scientific">Zavarzinia aquatilis</name>
    <dbReference type="NCBI Taxonomy" id="2211142"/>
    <lineage>
        <taxon>Bacteria</taxon>
        <taxon>Pseudomonadati</taxon>
        <taxon>Pseudomonadota</taxon>
        <taxon>Alphaproteobacteria</taxon>
        <taxon>Rhodospirillales</taxon>
        <taxon>Zavarziniaceae</taxon>
        <taxon>Zavarzinia</taxon>
    </lineage>
</organism>
<dbReference type="InterPro" id="IPR003593">
    <property type="entry name" value="AAA+_ATPase"/>
</dbReference>
<reference evidence="8 9" key="1">
    <citation type="submission" date="2018-05" db="EMBL/GenBank/DDBJ databases">
        <title>Zavarzinia sp. HR-AS.</title>
        <authorList>
            <person name="Lee Y."/>
            <person name="Jeon C.O."/>
        </authorList>
    </citation>
    <scope>NUCLEOTIDE SEQUENCE [LARGE SCALE GENOMIC DNA]</scope>
    <source>
        <strain evidence="8 9">HR-AS</strain>
    </source>
</reference>
<name>A0A317EC24_9PROT</name>
<gene>
    <name evidence="8" type="ORF">DKG74_07320</name>
</gene>
<dbReference type="Gene3D" id="3.40.50.300">
    <property type="entry name" value="P-loop containing nucleotide triphosphate hydrolases"/>
    <property type="match status" value="1"/>
</dbReference>
<dbReference type="OrthoDB" id="9810077at2"/>
<accession>A0A317EC24</accession>
<dbReference type="CDD" id="cd03214">
    <property type="entry name" value="ABC_Iron-Siderophores_B12_Hemin"/>
    <property type="match status" value="1"/>
</dbReference>
<dbReference type="PROSITE" id="PS50893">
    <property type="entry name" value="ABC_TRANSPORTER_2"/>
    <property type="match status" value="1"/>
</dbReference>
<evidence type="ECO:0000256" key="6">
    <source>
        <dbReference type="ARBA" id="ARBA00037066"/>
    </source>
</evidence>
<keyword evidence="2" id="KW-0813">Transport</keyword>
<dbReference type="SMART" id="SM00382">
    <property type="entry name" value="AAA"/>
    <property type="match status" value="1"/>
</dbReference>